<name>A0AAD1BJV1_PREIN</name>
<dbReference type="AlphaFoldDB" id="A0AAD1BJV1"/>
<organism evidence="1 2">
    <name type="scientific">Prevotella intermedia</name>
    <dbReference type="NCBI Taxonomy" id="28131"/>
    <lineage>
        <taxon>Bacteria</taxon>
        <taxon>Pseudomonadati</taxon>
        <taxon>Bacteroidota</taxon>
        <taxon>Bacteroidia</taxon>
        <taxon>Bacteroidales</taxon>
        <taxon>Prevotellaceae</taxon>
        <taxon>Prevotella</taxon>
    </lineage>
</organism>
<evidence type="ECO:0000313" key="1">
    <source>
        <dbReference type="EMBL" id="BAR96041.1"/>
    </source>
</evidence>
<reference evidence="1 2" key="1">
    <citation type="submission" date="2015-07" db="EMBL/GenBank/DDBJ databases">
        <title>Complete genome sequence of Prevotella intermedia strain 17-2.</title>
        <authorList>
            <person name="Nambu T."/>
        </authorList>
    </citation>
    <scope>NUCLEOTIDE SEQUENCE [LARGE SCALE GENOMIC DNA]</scope>
    <source>
        <strain evidence="1 2">17-2</strain>
    </source>
</reference>
<gene>
    <name evidence="1" type="ORF">PI172_1313</name>
</gene>
<dbReference type="EMBL" id="AP014925">
    <property type="protein sequence ID" value="BAR96041.1"/>
    <property type="molecule type" value="Genomic_DNA"/>
</dbReference>
<proteinExistence type="predicted"/>
<accession>A0AAD1BJV1</accession>
<protein>
    <submittedName>
        <fullName evidence="1">Uncharacterized protein</fullName>
    </submittedName>
</protein>
<evidence type="ECO:0000313" key="2">
    <source>
        <dbReference type="Proteomes" id="UP000067008"/>
    </source>
</evidence>
<dbReference type="Proteomes" id="UP000067008">
    <property type="component" value="Chromosome 2"/>
</dbReference>
<sequence length="70" mass="8063">MARQLFVHKNGLEKAGNSVDFVKIISLKSANCVLTLRKRRFCVAKEPLLPCKTYTFGKQNNRFYSVLIEK</sequence>